<comment type="caution">
    <text evidence="3">The sequence shown here is derived from an EMBL/GenBank/DDBJ whole genome shotgun (WGS) entry which is preliminary data.</text>
</comment>
<evidence type="ECO:0000313" key="4">
    <source>
        <dbReference type="Proteomes" id="UP000268623"/>
    </source>
</evidence>
<proteinExistence type="predicted"/>
<keyword evidence="3" id="KW-0238">DNA-binding</keyword>
<keyword evidence="4" id="KW-1185">Reference proteome</keyword>
<dbReference type="InterPro" id="IPR041657">
    <property type="entry name" value="HTH_17"/>
</dbReference>
<dbReference type="Proteomes" id="UP000268623">
    <property type="component" value="Unassembled WGS sequence"/>
</dbReference>
<dbReference type="AlphaFoldDB" id="A0A3M9XMA1"/>
<gene>
    <name evidence="3" type="ORF">D1O30_07045</name>
</gene>
<feature type="region of interest" description="Disordered" evidence="1">
    <location>
        <begin position="1"/>
        <end position="20"/>
    </location>
</feature>
<accession>A0A3M9XMA1</accession>
<dbReference type="OrthoDB" id="1093249at2"/>
<dbReference type="EMBL" id="QWDD01000001">
    <property type="protein sequence ID" value="RNJ49393.1"/>
    <property type="molecule type" value="Genomic_DNA"/>
</dbReference>
<evidence type="ECO:0000313" key="3">
    <source>
        <dbReference type="EMBL" id="RNJ49393.1"/>
    </source>
</evidence>
<dbReference type="Pfam" id="PF12728">
    <property type="entry name" value="HTH_17"/>
    <property type="match status" value="1"/>
</dbReference>
<evidence type="ECO:0000259" key="2">
    <source>
        <dbReference type="Pfam" id="PF12728"/>
    </source>
</evidence>
<protein>
    <submittedName>
        <fullName evidence="3">DNA-binding protein</fullName>
    </submittedName>
</protein>
<feature type="domain" description="Helix-turn-helix" evidence="2">
    <location>
        <begin position="22"/>
        <end position="69"/>
    </location>
</feature>
<organism evidence="3 4">
    <name type="scientific">Methylocystis hirsuta</name>
    <dbReference type="NCBI Taxonomy" id="369798"/>
    <lineage>
        <taxon>Bacteria</taxon>
        <taxon>Pseudomonadati</taxon>
        <taxon>Pseudomonadota</taxon>
        <taxon>Alphaproteobacteria</taxon>
        <taxon>Hyphomicrobiales</taxon>
        <taxon>Methylocystaceae</taxon>
        <taxon>Methylocystis</taxon>
    </lineage>
</organism>
<dbReference type="GO" id="GO:0003677">
    <property type="term" value="F:DNA binding"/>
    <property type="evidence" value="ECO:0007669"/>
    <property type="project" value="UniProtKB-KW"/>
</dbReference>
<evidence type="ECO:0000256" key="1">
    <source>
        <dbReference type="SAM" id="MobiDB-lite"/>
    </source>
</evidence>
<reference evidence="3 4" key="1">
    <citation type="submission" date="2018-08" db="EMBL/GenBank/DDBJ databases">
        <title>Genome sequence of Methylocystis hirsuta CSC1, a methanotroph able to accumulate PHAs.</title>
        <authorList>
            <person name="Bordel S."/>
            <person name="Rodriguez E."/>
            <person name="Gancedo J."/>
            <person name="Munoz R."/>
        </authorList>
    </citation>
    <scope>NUCLEOTIDE SEQUENCE [LARGE SCALE GENOMIC DNA]</scope>
    <source>
        <strain evidence="3 4">CSC1</strain>
    </source>
</reference>
<sequence length="89" mass="10195">MARVESRSPHKQRRSAVTHPNLLTLDEARQELRIGRSTIFKHLNSGALKDVRIGGRRFIALTEIERVLKDGLPSCKPKLGRVRRNLWSV</sequence>
<name>A0A3M9XMA1_9HYPH</name>